<dbReference type="Gene3D" id="1.10.510.10">
    <property type="entry name" value="Transferase(Phosphotransferase) domain 1"/>
    <property type="match status" value="1"/>
</dbReference>
<dbReference type="PROSITE" id="PS00108">
    <property type="entry name" value="PROTEIN_KINASE_ST"/>
    <property type="match status" value="1"/>
</dbReference>
<organism evidence="9 10">
    <name type="scientific">Parthenolecanium corni</name>
    <dbReference type="NCBI Taxonomy" id="536013"/>
    <lineage>
        <taxon>Eukaryota</taxon>
        <taxon>Metazoa</taxon>
        <taxon>Ecdysozoa</taxon>
        <taxon>Arthropoda</taxon>
        <taxon>Hexapoda</taxon>
        <taxon>Insecta</taxon>
        <taxon>Pterygota</taxon>
        <taxon>Neoptera</taxon>
        <taxon>Paraneoptera</taxon>
        <taxon>Hemiptera</taxon>
        <taxon>Sternorrhyncha</taxon>
        <taxon>Coccoidea</taxon>
        <taxon>Coccidae</taxon>
        <taxon>Parthenolecanium</taxon>
    </lineage>
</organism>
<keyword evidence="4" id="KW-0418">Kinase</keyword>
<gene>
    <name evidence="9" type="ORF">V9T40_010118</name>
</gene>
<dbReference type="SUPFAM" id="SSF56112">
    <property type="entry name" value="Protein kinase-like (PK-like)"/>
    <property type="match status" value="1"/>
</dbReference>
<dbReference type="Pfam" id="PF21127">
    <property type="entry name" value="ATG1-like_MIT2"/>
    <property type="match status" value="1"/>
</dbReference>
<dbReference type="Pfam" id="PF00069">
    <property type="entry name" value="Pkinase"/>
    <property type="match status" value="1"/>
</dbReference>
<feature type="binding site" evidence="6">
    <location>
        <position position="50"/>
    </location>
    <ligand>
        <name>ATP</name>
        <dbReference type="ChEBI" id="CHEBI:30616"/>
    </ligand>
</feature>
<keyword evidence="5 6" id="KW-0067">ATP-binding</keyword>
<dbReference type="GO" id="GO:0061709">
    <property type="term" value="P:reticulophagy"/>
    <property type="evidence" value="ECO:0007669"/>
    <property type="project" value="TreeGrafter"/>
</dbReference>
<dbReference type="GO" id="GO:0004674">
    <property type="term" value="F:protein serine/threonine kinase activity"/>
    <property type="evidence" value="ECO:0007669"/>
    <property type="project" value="UniProtKB-EC"/>
</dbReference>
<dbReference type="GO" id="GO:0005524">
    <property type="term" value="F:ATP binding"/>
    <property type="evidence" value="ECO:0007669"/>
    <property type="project" value="UniProtKB-UniRule"/>
</dbReference>
<comment type="caution">
    <text evidence="9">The sequence shown here is derived from an EMBL/GenBank/DDBJ whole genome shotgun (WGS) entry which is preliminary data.</text>
</comment>
<evidence type="ECO:0000256" key="7">
    <source>
        <dbReference type="SAM" id="MobiDB-lite"/>
    </source>
</evidence>
<dbReference type="GO" id="GO:0048675">
    <property type="term" value="P:axon extension"/>
    <property type="evidence" value="ECO:0007669"/>
    <property type="project" value="TreeGrafter"/>
</dbReference>
<dbReference type="PROSITE" id="PS50011">
    <property type="entry name" value="PROTEIN_KINASE_DOM"/>
    <property type="match status" value="1"/>
</dbReference>
<evidence type="ECO:0000256" key="6">
    <source>
        <dbReference type="PROSITE-ProRule" id="PRU10141"/>
    </source>
</evidence>
<evidence type="ECO:0000256" key="5">
    <source>
        <dbReference type="ARBA" id="ARBA00022840"/>
    </source>
</evidence>
<evidence type="ECO:0000256" key="3">
    <source>
        <dbReference type="ARBA" id="ARBA00022741"/>
    </source>
</evidence>
<dbReference type="InterPro" id="IPR011009">
    <property type="entry name" value="Kinase-like_dom_sf"/>
</dbReference>
<dbReference type="GO" id="GO:0005776">
    <property type="term" value="C:autophagosome"/>
    <property type="evidence" value="ECO:0007669"/>
    <property type="project" value="TreeGrafter"/>
</dbReference>
<dbReference type="FunFam" id="1.10.510.10:FF:000493">
    <property type="entry name" value="serine/threonine-protein kinase unc-51 isoform X2"/>
    <property type="match status" value="1"/>
</dbReference>
<protein>
    <recommendedName>
        <fullName evidence="1">non-specific serine/threonine protein kinase</fullName>
        <ecNumber evidence="1">2.7.11.1</ecNumber>
    </recommendedName>
</protein>
<dbReference type="InterPro" id="IPR017441">
    <property type="entry name" value="Protein_kinase_ATP_BS"/>
</dbReference>
<dbReference type="PROSITE" id="PS00107">
    <property type="entry name" value="PROTEIN_KINASE_ATP"/>
    <property type="match status" value="1"/>
</dbReference>
<sequence length="690" mass="77481">MDKRERASGTSLETLGRYEYDSKERLGYGAFAIVFKGWMKEKPSTEVAIKIIQKKNLSKSQSLLDKEIKILKELTELQHENVVALLECVEQPTSVYLVMEFCNGGDLQDYLNVQKTLSENTIKLFTRQLAGAMRALNAKGIVHRDLKPQNILLKFDPKYPPKDRRGTRQYPRPEEIMLKIADFGFARFLGDGVMAATMCGSPMYMAPEVIMSLKYDAKADLWSLGTIIFQCLSGAAPFSATTPAGLKQIYEKYQNLQPSFPESTSPDLRDLLTRLLKRNSNERISFENFFNHPFLKKTNSPLKPKPLATPPREIGLTTVASPETSDDFVLVPANLPVDKHCREPINSSPPRPCTLPIQIPKSASSPKKALVPRMSPSNVDRSARRESIINTDVSSISPPSVQFVLGTPPLNSRRPPDSPTGACSNKNWAITPTGSPLRRSVVSSPLLTSPFTTLTTNSLVPRTSFSTRAITLPEIKNMGNAMGLVFPELQEGRSFKREHTEILTKLNFVMVLVECILDCANPSRDRAERLVLLVRTLQFLSSGLTLATNELKSGNLQPSKNVKNVVKQLNQKFHKCLEDCKKLNTPSVLQKVSAPAEKILYNYAIEMCQKAAINELQNNLADCFKRYQTAQILLHSLSQQINNKHDRDLLCKYRAAVEKRLALLQDKQQFLMDNEFCHIEDEKNSNESSY</sequence>
<dbReference type="InterPro" id="IPR000719">
    <property type="entry name" value="Prot_kinase_dom"/>
</dbReference>
<dbReference type="PANTHER" id="PTHR24348">
    <property type="entry name" value="SERINE/THREONINE-PROTEIN KINASE UNC-51-RELATED"/>
    <property type="match status" value="1"/>
</dbReference>
<proteinExistence type="predicted"/>
<dbReference type="InterPro" id="IPR022708">
    <property type="entry name" value="Atg1-like_tMIT"/>
</dbReference>
<dbReference type="InterPro" id="IPR048941">
    <property type="entry name" value="ATG1-like_MIT2"/>
</dbReference>
<keyword evidence="3 6" id="KW-0547">Nucleotide-binding</keyword>
<evidence type="ECO:0000256" key="4">
    <source>
        <dbReference type="ARBA" id="ARBA00022777"/>
    </source>
</evidence>
<name>A0AAN9TK89_9HEMI</name>
<accession>A0AAN9TK89</accession>
<dbReference type="EC" id="2.7.11.1" evidence="1"/>
<dbReference type="EMBL" id="JBBCAQ010000017">
    <property type="protein sequence ID" value="KAK7597893.1"/>
    <property type="molecule type" value="Genomic_DNA"/>
</dbReference>
<dbReference type="GO" id="GO:0010508">
    <property type="term" value="P:positive regulation of autophagy"/>
    <property type="evidence" value="ECO:0007669"/>
    <property type="project" value="TreeGrafter"/>
</dbReference>
<feature type="region of interest" description="Disordered" evidence="7">
    <location>
        <begin position="409"/>
        <end position="429"/>
    </location>
</feature>
<dbReference type="Proteomes" id="UP001367676">
    <property type="component" value="Unassembled WGS sequence"/>
</dbReference>
<dbReference type="GO" id="GO:0005829">
    <property type="term" value="C:cytosol"/>
    <property type="evidence" value="ECO:0007669"/>
    <property type="project" value="TreeGrafter"/>
</dbReference>
<dbReference type="GO" id="GO:0000045">
    <property type="term" value="P:autophagosome assembly"/>
    <property type="evidence" value="ECO:0007669"/>
    <property type="project" value="TreeGrafter"/>
</dbReference>
<dbReference type="InterPro" id="IPR008271">
    <property type="entry name" value="Ser/Thr_kinase_AS"/>
</dbReference>
<feature type="region of interest" description="Disordered" evidence="7">
    <location>
        <begin position="341"/>
        <end position="382"/>
    </location>
</feature>
<dbReference type="InterPro" id="IPR045269">
    <property type="entry name" value="Atg1-like"/>
</dbReference>
<dbReference type="GO" id="GO:0042594">
    <property type="term" value="P:response to starvation"/>
    <property type="evidence" value="ECO:0007669"/>
    <property type="project" value="TreeGrafter"/>
</dbReference>
<evidence type="ECO:0000313" key="10">
    <source>
        <dbReference type="Proteomes" id="UP001367676"/>
    </source>
</evidence>
<evidence type="ECO:0000256" key="1">
    <source>
        <dbReference type="ARBA" id="ARBA00012513"/>
    </source>
</evidence>
<dbReference type="GO" id="GO:0034727">
    <property type="term" value="P:piecemeal microautophagy of the nucleus"/>
    <property type="evidence" value="ECO:0007669"/>
    <property type="project" value="TreeGrafter"/>
</dbReference>
<evidence type="ECO:0000313" key="9">
    <source>
        <dbReference type="EMBL" id="KAK7597893.1"/>
    </source>
</evidence>
<keyword evidence="10" id="KW-1185">Reference proteome</keyword>
<dbReference type="Gene3D" id="3.30.200.20">
    <property type="entry name" value="Phosphorylase Kinase, domain 1"/>
    <property type="match status" value="1"/>
</dbReference>
<dbReference type="GO" id="GO:0034045">
    <property type="term" value="C:phagophore assembly site membrane"/>
    <property type="evidence" value="ECO:0007669"/>
    <property type="project" value="TreeGrafter"/>
</dbReference>
<dbReference type="SMART" id="SM00220">
    <property type="entry name" value="S_TKc"/>
    <property type="match status" value="1"/>
</dbReference>
<dbReference type="PANTHER" id="PTHR24348:SF22">
    <property type="entry name" value="NON-SPECIFIC SERINE_THREONINE PROTEIN KINASE"/>
    <property type="match status" value="1"/>
</dbReference>
<reference evidence="9 10" key="1">
    <citation type="submission" date="2024-03" db="EMBL/GenBank/DDBJ databases">
        <title>Adaptation during the transition from Ophiocordyceps entomopathogen to insect associate is accompanied by gene loss and intensified selection.</title>
        <authorList>
            <person name="Ward C.M."/>
            <person name="Onetto C.A."/>
            <person name="Borneman A.R."/>
        </authorList>
    </citation>
    <scope>NUCLEOTIDE SEQUENCE [LARGE SCALE GENOMIC DNA]</scope>
    <source>
        <strain evidence="9">AWRI1</strain>
        <tissue evidence="9">Single Adult Female</tissue>
    </source>
</reference>
<dbReference type="AlphaFoldDB" id="A0AAN9TK89"/>
<feature type="domain" description="Protein kinase" evidence="8">
    <location>
        <begin position="20"/>
        <end position="295"/>
    </location>
</feature>
<keyword evidence="2" id="KW-0808">Transferase</keyword>
<dbReference type="GO" id="GO:0000422">
    <property type="term" value="P:autophagy of mitochondrion"/>
    <property type="evidence" value="ECO:0007669"/>
    <property type="project" value="TreeGrafter"/>
</dbReference>
<evidence type="ECO:0000259" key="8">
    <source>
        <dbReference type="PROSITE" id="PS50011"/>
    </source>
</evidence>
<dbReference type="FunFam" id="3.30.200.20:FF:000149">
    <property type="entry name" value="serine/threonine-protein kinase unc-51 isoform X1"/>
    <property type="match status" value="1"/>
</dbReference>
<dbReference type="Pfam" id="PF12063">
    <property type="entry name" value="ATG1-like_MIT1"/>
    <property type="match status" value="1"/>
</dbReference>
<evidence type="ECO:0000256" key="2">
    <source>
        <dbReference type="ARBA" id="ARBA00022679"/>
    </source>
</evidence>